<gene>
    <name evidence="3" type="ORF">CPLU01_13873</name>
</gene>
<dbReference type="AlphaFoldDB" id="A0A8H6JPQ1"/>
<keyword evidence="2" id="KW-0812">Transmembrane</keyword>
<keyword evidence="2" id="KW-0472">Membrane</keyword>
<feature type="region of interest" description="Disordered" evidence="1">
    <location>
        <begin position="165"/>
        <end position="186"/>
    </location>
</feature>
<evidence type="ECO:0000313" key="3">
    <source>
        <dbReference type="EMBL" id="KAF6816446.1"/>
    </source>
</evidence>
<dbReference type="Proteomes" id="UP000654918">
    <property type="component" value="Unassembled WGS sequence"/>
</dbReference>
<name>A0A8H6JPQ1_9PEZI</name>
<feature type="transmembrane region" description="Helical" evidence="2">
    <location>
        <begin position="90"/>
        <end position="113"/>
    </location>
</feature>
<evidence type="ECO:0000256" key="2">
    <source>
        <dbReference type="SAM" id="Phobius"/>
    </source>
</evidence>
<dbReference type="EMBL" id="WIGO01000337">
    <property type="protein sequence ID" value="KAF6816446.1"/>
    <property type="molecule type" value="Genomic_DNA"/>
</dbReference>
<evidence type="ECO:0000313" key="4">
    <source>
        <dbReference type="Proteomes" id="UP000654918"/>
    </source>
</evidence>
<organism evidence="3 4">
    <name type="scientific">Colletotrichum plurivorum</name>
    <dbReference type="NCBI Taxonomy" id="2175906"/>
    <lineage>
        <taxon>Eukaryota</taxon>
        <taxon>Fungi</taxon>
        <taxon>Dikarya</taxon>
        <taxon>Ascomycota</taxon>
        <taxon>Pezizomycotina</taxon>
        <taxon>Sordariomycetes</taxon>
        <taxon>Hypocreomycetidae</taxon>
        <taxon>Glomerellales</taxon>
        <taxon>Glomerellaceae</taxon>
        <taxon>Colletotrichum</taxon>
        <taxon>Colletotrichum orchidearum species complex</taxon>
    </lineage>
</organism>
<reference evidence="3" key="1">
    <citation type="journal article" date="2020" name="Phytopathology">
        <title>Genome Sequence Resources of Colletotrichum truncatum, C. plurivorum, C. musicola, and C. sojae: Four Species Pathogenic to Soybean (Glycine max).</title>
        <authorList>
            <person name="Rogerio F."/>
            <person name="Boufleur T.R."/>
            <person name="Ciampi-Guillardi M."/>
            <person name="Sukno S.A."/>
            <person name="Thon M.R."/>
            <person name="Massola Junior N.S."/>
            <person name="Baroncelli R."/>
        </authorList>
    </citation>
    <scope>NUCLEOTIDE SEQUENCE</scope>
    <source>
        <strain evidence="3">LFN00145</strain>
    </source>
</reference>
<evidence type="ECO:0000256" key="1">
    <source>
        <dbReference type="SAM" id="MobiDB-lite"/>
    </source>
</evidence>
<feature type="transmembrane region" description="Helical" evidence="2">
    <location>
        <begin position="21"/>
        <end position="43"/>
    </location>
</feature>
<proteinExistence type="predicted"/>
<protein>
    <submittedName>
        <fullName evidence="3">Uncharacterized protein</fullName>
    </submittedName>
</protein>
<comment type="caution">
    <text evidence="3">The sequence shown here is derived from an EMBL/GenBank/DDBJ whole genome shotgun (WGS) entry which is preliminary data.</text>
</comment>
<accession>A0A8H6JPQ1</accession>
<sequence>MSDEALLRRNNSTIRAVSGSVTGVLICAGITAGCYLFAVPLAINFWQLVVSVVNHIRVAREMKQRRKEQAATFGKAEEALLRLFVNRPGFQIALGCVTKIGLLAGAMGIVGFANIADGFMTQFGGDGASASQAANAGAVAKSTVPVHRVHGPPTTHGVAPAHAIPVPHHAPADGAGPPPDDAGSAANHTMVDALKEHPKLYKLADGAGNATSPGQTLDKVITVAVTGGTEGDGIHMSTPACELSHMIHEQGIPAHKVILAALIVAITNEVFQPLMQLVEVALNKLIDKRKKKKKKD</sequence>
<keyword evidence="2" id="KW-1133">Transmembrane helix</keyword>
<keyword evidence="4" id="KW-1185">Reference proteome</keyword>